<dbReference type="PROSITE" id="PS01204">
    <property type="entry name" value="REL_1"/>
    <property type="match status" value="1"/>
</dbReference>
<dbReference type="InterPro" id="IPR013783">
    <property type="entry name" value="Ig-like_fold"/>
</dbReference>
<name>A0A7E5VX34_TRINI</name>
<dbReference type="GO" id="GO:0034097">
    <property type="term" value="P:response to cytokine"/>
    <property type="evidence" value="ECO:0007669"/>
    <property type="project" value="TreeGrafter"/>
</dbReference>
<dbReference type="SMART" id="SM00429">
    <property type="entry name" value="IPT"/>
    <property type="match status" value="1"/>
</dbReference>
<dbReference type="GO" id="GO:0000978">
    <property type="term" value="F:RNA polymerase II cis-regulatory region sequence-specific DNA binding"/>
    <property type="evidence" value="ECO:0007669"/>
    <property type="project" value="TreeGrafter"/>
</dbReference>
<dbReference type="GO" id="GO:0038061">
    <property type="term" value="P:non-canonical NF-kappaB signal transduction"/>
    <property type="evidence" value="ECO:0007669"/>
    <property type="project" value="TreeGrafter"/>
</dbReference>
<dbReference type="Pfam" id="PF16179">
    <property type="entry name" value="RHD_dimer"/>
    <property type="match status" value="1"/>
</dbReference>
<dbReference type="InterPro" id="IPR030492">
    <property type="entry name" value="RHD_CS"/>
</dbReference>
<dbReference type="GO" id="GO:0048731">
    <property type="term" value="P:system development"/>
    <property type="evidence" value="ECO:0007669"/>
    <property type="project" value="UniProtKB-ARBA"/>
</dbReference>
<dbReference type="GO" id="GO:0005634">
    <property type="term" value="C:nucleus"/>
    <property type="evidence" value="ECO:0007669"/>
    <property type="project" value="TreeGrafter"/>
</dbReference>
<dbReference type="GeneID" id="113497518"/>
<evidence type="ECO:0000259" key="2">
    <source>
        <dbReference type="PROSITE" id="PS50254"/>
    </source>
</evidence>
<dbReference type="RefSeq" id="XP_026732895.1">
    <property type="nucleotide sequence ID" value="XM_026877094.1"/>
</dbReference>
<dbReference type="GO" id="GO:0048468">
    <property type="term" value="P:cell development"/>
    <property type="evidence" value="ECO:0007669"/>
    <property type="project" value="UniProtKB-ARBA"/>
</dbReference>
<organism evidence="3 4">
    <name type="scientific">Trichoplusia ni</name>
    <name type="common">Cabbage looper</name>
    <dbReference type="NCBI Taxonomy" id="7111"/>
    <lineage>
        <taxon>Eukaryota</taxon>
        <taxon>Metazoa</taxon>
        <taxon>Ecdysozoa</taxon>
        <taxon>Arthropoda</taxon>
        <taxon>Hexapoda</taxon>
        <taxon>Insecta</taxon>
        <taxon>Pterygota</taxon>
        <taxon>Neoptera</taxon>
        <taxon>Endopterygota</taxon>
        <taxon>Lepidoptera</taxon>
        <taxon>Glossata</taxon>
        <taxon>Ditrysia</taxon>
        <taxon>Noctuoidea</taxon>
        <taxon>Noctuidae</taxon>
        <taxon>Plusiinae</taxon>
        <taxon>Trichoplusia</taxon>
    </lineage>
</organism>
<dbReference type="SUPFAM" id="SSF81296">
    <property type="entry name" value="E set domains"/>
    <property type="match status" value="1"/>
</dbReference>
<dbReference type="Gene3D" id="2.60.40.10">
    <property type="entry name" value="Immunoglobulins"/>
    <property type="match status" value="1"/>
</dbReference>
<dbReference type="KEGG" id="tnl:113497518"/>
<evidence type="ECO:0000313" key="3">
    <source>
        <dbReference type="Proteomes" id="UP000322000"/>
    </source>
</evidence>
<dbReference type="InterPro" id="IPR037059">
    <property type="entry name" value="RHD_DNA_bind_dom_sf"/>
</dbReference>
<dbReference type="OrthoDB" id="7881762at2759"/>
<dbReference type="Pfam" id="PF00554">
    <property type="entry name" value="RHD_DNA_bind"/>
    <property type="match status" value="1"/>
</dbReference>
<dbReference type="InterPro" id="IPR032397">
    <property type="entry name" value="RHD_dimer"/>
</dbReference>
<proteinExistence type="predicted"/>
<feature type="region of interest" description="Disordered" evidence="1">
    <location>
        <begin position="355"/>
        <end position="386"/>
    </location>
</feature>
<evidence type="ECO:0000313" key="4">
    <source>
        <dbReference type="RefSeq" id="XP_026732895.1"/>
    </source>
</evidence>
<dbReference type="Gene3D" id="2.60.40.340">
    <property type="entry name" value="Rel homology domain (RHD), DNA-binding domain"/>
    <property type="match status" value="1"/>
</dbReference>
<dbReference type="AlphaFoldDB" id="A0A7E5VX34"/>
<dbReference type="InterPro" id="IPR008967">
    <property type="entry name" value="p53-like_TF_DNA-bd_sf"/>
</dbReference>
<feature type="domain" description="RHD" evidence="2">
    <location>
        <begin position="51"/>
        <end position="231"/>
    </location>
</feature>
<dbReference type="CTD" id="692440"/>
<dbReference type="GO" id="GO:0033554">
    <property type="term" value="P:cellular response to stress"/>
    <property type="evidence" value="ECO:0007669"/>
    <property type="project" value="TreeGrafter"/>
</dbReference>
<dbReference type="GO" id="GO:0005737">
    <property type="term" value="C:cytoplasm"/>
    <property type="evidence" value="ECO:0007669"/>
    <property type="project" value="InterPro"/>
</dbReference>
<dbReference type="GO" id="GO:0007249">
    <property type="term" value="P:canonical NF-kappaB signal transduction"/>
    <property type="evidence" value="ECO:0007669"/>
    <property type="project" value="TreeGrafter"/>
</dbReference>
<reference evidence="4" key="1">
    <citation type="submission" date="2025-08" db="UniProtKB">
        <authorList>
            <consortium name="RefSeq"/>
        </authorList>
    </citation>
    <scope>IDENTIFICATION</scope>
</reference>
<dbReference type="PROSITE" id="PS50254">
    <property type="entry name" value="REL_2"/>
    <property type="match status" value="1"/>
</dbReference>
<dbReference type="InParanoid" id="A0A7E5VX34"/>
<dbReference type="InterPro" id="IPR002909">
    <property type="entry name" value="IPT_dom"/>
</dbReference>
<dbReference type="FunFam" id="2.60.40.340:FF:000006">
    <property type="entry name" value="Dorsal isoform 1-B"/>
    <property type="match status" value="1"/>
</dbReference>
<dbReference type="Proteomes" id="UP000322000">
    <property type="component" value="Chromosome 9"/>
</dbReference>
<dbReference type="FunCoup" id="A0A7E5VX34">
    <property type="interactions" value="478"/>
</dbReference>
<accession>A0A7E5VX34</accession>
<dbReference type="GO" id="GO:0045087">
    <property type="term" value="P:innate immune response"/>
    <property type="evidence" value="ECO:0007669"/>
    <property type="project" value="TreeGrafter"/>
</dbReference>
<dbReference type="InterPro" id="IPR000451">
    <property type="entry name" value="NFkB/Dor"/>
</dbReference>
<sequence>MDNVGESAITIGTAENEEQLNISDVFEAITLADPTFGAGAGAGIDDSMARRDQPYVEIVEQPASKALRFRYECEGRSAGSIPGVNSTTDNKTYPTIKICGYTGQVVIVVSCVTKDEPYRAHPHNLVGRERCERGVCTIPLRITEDSCEHQFKNLGIQCVKRRDIADALTVREKLRVDPFRKNFDHKNHPQSIDLNAVRLCFQVFLPDESGRLRRPLAPVVSDVIYDKKAMSDLHIMRSSHCSGPARGGTQVILLCEKVTREDIEVVFYQEENGHVVWEEMAIRILVHKQVAIAFETPAYRFPNITDHVNVHFQLKRMSDNARSNSLPFEYIPDFSDMSSKKRKVLRSYELERMYSPEQQQIKSEPRDRTPPHHNIGSSPLHGYPQQYEPNWALEGMQTGMPVAGPSQLGAFGGDVWGAALPPLQPLQPMSPALQPYAPDRMSPHNQGMSPHAQVMSPHAQVMSPHGQVMSPHGQVMSPHGQIMSPHGQVMSPHGQNMQVVSPMGRISPNVHPAQNMGHISPNLVQQQPAYAQQAQQSMMDTEHSATSLSNLLLDRGEPPLLLNSSELSGLSALLGDRAEPQPLDY</sequence>
<dbReference type="PRINTS" id="PR00057">
    <property type="entry name" value="NFKBTNSCPFCT"/>
</dbReference>
<dbReference type="GO" id="GO:0045944">
    <property type="term" value="P:positive regulation of transcription by RNA polymerase II"/>
    <property type="evidence" value="ECO:0007669"/>
    <property type="project" value="TreeGrafter"/>
</dbReference>
<dbReference type="PANTHER" id="PTHR24169:SF25">
    <property type="entry name" value="DORSAL-RELATED IMMUNITY FACTOR DIF-RELATED"/>
    <property type="match status" value="1"/>
</dbReference>
<dbReference type="PANTHER" id="PTHR24169">
    <property type="entry name" value="NUCLEAR FACTOR NF-KAPPA-B PROTEIN"/>
    <property type="match status" value="1"/>
</dbReference>
<protein>
    <submittedName>
        <fullName evidence="4">Transcription factor p65-like</fullName>
    </submittedName>
</protein>
<dbReference type="InterPro" id="IPR011539">
    <property type="entry name" value="RHD_DNA_bind_dom"/>
</dbReference>
<evidence type="ECO:0000256" key="1">
    <source>
        <dbReference type="SAM" id="MobiDB-lite"/>
    </source>
</evidence>
<keyword evidence="3" id="KW-1185">Reference proteome</keyword>
<gene>
    <name evidence="4" type="primary">LOC113497518</name>
</gene>
<dbReference type="InterPro" id="IPR014756">
    <property type="entry name" value="Ig_E-set"/>
</dbReference>
<dbReference type="SUPFAM" id="SSF49417">
    <property type="entry name" value="p53-like transcription factors"/>
    <property type="match status" value="1"/>
</dbReference>
<dbReference type="GO" id="GO:0000981">
    <property type="term" value="F:DNA-binding transcription factor activity, RNA polymerase II-specific"/>
    <property type="evidence" value="ECO:0007669"/>
    <property type="project" value="TreeGrafter"/>
</dbReference>